<dbReference type="NCBIfam" id="NF040503">
    <property type="entry name" value="resist_ArsN1a"/>
    <property type="match status" value="1"/>
</dbReference>
<dbReference type="PROSITE" id="PS51186">
    <property type="entry name" value="GNAT"/>
    <property type="match status" value="1"/>
</dbReference>
<keyword evidence="1 4" id="KW-0808">Transferase</keyword>
<keyword evidence="2" id="KW-0012">Acyltransferase</keyword>
<feature type="domain" description="N-acetyltransferase" evidence="3">
    <location>
        <begin position="5"/>
        <end position="165"/>
    </location>
</feature>
<dbReference type="PANTHER" id="PTHR43072">
    <property type="entry name" value="N-ACETYLTRANSFERASE"/>
    <property type="match status" value="1"/>
</dbReference>
<dbReference type="Gene3D" id="3.40.630.30">
    <property type="match status" value="1"/>
</dbReference>
<sequence length="184" mass="19796">MTPAFSTRSALPTDAPAIAEIYNQGIAARGATFETEPRTAEDLLPRIADPRYPLRVAVDADGRVIGWAGLSSYRPRACYAGIAEFSIYIDAAARGCGVGRLLLDDLLDAARAAGFSKVLSRIFPFNTASRALCRACGFREVGLYEKHGQLDGQWLDVVIVERLIPENLAGPASAPPQETEVHHG</sequence>
<dbReference type="GO" id="GO:0016747">
    <property type="term" value="F:acyltransferase activity, transferring groups other than amino-acyl groups"/>
    <property type="evidence" value="ECO:0007669"/>
    <property type="project" value="InterPro"/>
</dbReference>
<proteinExistence type="predicted"/>
<dbReference type="SUPFAM" id="SSF55729">
    <property type="entry name" value="Acyl-CoA N-acyltransferases (Nat)"/>
    <property type="match status" value="1"/>
</dbReference>
<name>A0A4R6YPW1_9GAMM</name>
<evidence type="ECO:0000313" key="5">
    <source>
        <dbReference type="Proteomes" id="UP000295293"/>
    </source>
</evidence>
<dbReference type="Pfam" id="PF00583">
    <property type="entry name" value="Acetyltransf_1"/>
    <property type="match status" value="1"/>
</dbReference>
<dbReference type="PANTHER" id="PTHR43072:SF23">
    <property type="entry name" value="UPF0039 PROTEIN C11D3.02C"/>
    <property type="match status" value="1"/>
</dbReference>
<dbReference type="Proteomes" id="UP000295293">
    <property type="component" value="Unassembled WGS sequence"/>
</dbReference>
<organism evidence="4 5">
    <name type="scientific">Tahibacter aquaticus</name>
    <dbReference type="NCBI Taxonomy" id="520092"/>
    <lineage>
        <taxon>Bacteria</taxon>
        <taxon>Pseudomonadati</taxon>
        <taxon>Pseudomonadota</taxon>
        <taxon>Gammaproteobacteria</taxon>
        <taxon>Lysobacterales</taxon>
        <taxon>Rhodanobacteraceae</taxon>
        <taxon>Tahibacter</taxon>
    </lineage>
</organism>
<evidence type="ECO:0000313" key="4">
    <source>
        <dbReference type="EMBL" id="TDR39659.1"/>
    </source>
</evidence>
<protein>
    <submittedName>
        <fullName evidence="4">Phosphinothricin acetyltransferase</fullName>
    </submittedName>
</protein>
<comment type="caution">
    <text evidence="4">The sequence shown here is derived from an EMBL/GenBank/DDBJ whole genome shotgun (WGS) entry which is preliminary data.</text>
</comment>
<evidence type="ECO:0000256" key="2">
    <source>
        <dbReference type="ARBA" id="ARBA00023315"/>
    </source>
</evidence>
<dbReference type="CDD" id="cd04301">
    <property type="entry name" value="NAT_SF"/>
    <property type="match status" value="1"/>
</dbReference>
<dbReference type="RefSeq" id="WP_133820658.1">
    <property type="nucleotide sequence ID" value="NZ_SNZH01000015.1"/>
</dbReference>
<dbReference type="OrthoDB" id="5459937at2"/>
<dbReference type="InterPro" id="IPR000182">
    <property type="entry name" value="GNAT_dom"/>
</dbReference>
<evidence type="ECO:0000256" key="1">
    <source>
        <dbReference type="ARBA" id="ARBA00022679"/>
    </source>
</evidence>
<accession>A0A4R6YPW1</accession>
<keyword evidence="5" id="KW-1185">Reference proteome</keyword>
<dbReference type="AlphaFoldDB" id="A0A4R6YPW1"/>
<dbReference type="InterPro" id="IPR016181">
    <property type="entry name" value="Acyl_CoA_acyltransferase"/>
</dbReference>
<gene>
    <name evidence="4" type="ORF">DFR29_11547</name>
</gene>
<reference evidence="4 5" key="1">
    <citation type="submission" date="2019-03" db="EMBL/GenBank/DDBJ databases">
        <title>Genomic Encyclopedia of Type Strains, Phase IV (KMG-IV): sequencing the most valuable type-strain genomes for metagenomic binning, comparative biology and taxonomic classification.</title>
        <authorList>
            <person name="Goeker M."/>
        </authorList>
    </citation>
    <scope>NUCLEOTIDE SEQUENCE [LARGE SCALE GENOMIC DNA]</scope>
    <source>
        <strain evidence="4 5">DSM 21667</strain>
    </source>
</reference>
<dbReference type="EMBL" id="SNZH01000015">
    <property type="protein sequence ID" value="TDR39659.1"/>
    <property type="molecule type" value="Genomic_DNA"/>
</dbReference>
<evidence type="ECO:0000259" key="3">
    <source>
        <dbReference type="PROSITE" id="PS51186"/>
    </source>
</evidence>